<evidence type="ECO:0000256" key="1">
    <source>
        <dbReference type="SAM" id="SignalP"/>
    </source>
</evidence>
<dbReference type="SUPFAM" id="SSF48317">
    <property type="entry name" value="Acid phosphatase/Vanadium-dependent haloperoxidase"/>
    <property type="match status" value="1"/>
</dbReference>
<dbReference type="InterPro" id="IPR036938">
    <property type="entry name" value="PAP2/HPO_sf"/>
</dbReference>
<dbReference type="Pfam" id="PF01569">
    <property type="entry name" value="PAP2"/>
    <property type="match status" value="1"/>
</dbReference>
<feature type="signal peptide" evidence="1">
    <location>
        <begin position="1"/>
        <end position="24"/>
    </location>
</feature>
<gene>
    <name evidence="3" type="ORF">MON38_06430</name>
</gene>
<dbReference type="InterPro" id="IPR052559">
    <property type="entry name" value="V-haloperoxidase"/>
</dbReference>
<dbReference type="PANTHER" id="PTHR34599:SF2">
    <property type="entry name" value="TRAF-TYPE DOMAIN-CONTAINING PROTEIN"/>
    <property type="match status" value="1"/>
</dbReference>
<protein>
    <submittedName>
        <fullName evidence="3">Vanadium-dependent haloperoxidase</fullName>
    </submittedName>
</protein>
<reference evidence="3" key="1">
    <citation type="submission" date="2022-03" db="EMBL/GenBank/DDBJ databases">
        <title>Bacterial whole genome sequence for Hymenobacter sp. DH14.</title>
        <authorList>
            <person name="Le V."/>
        </authorList>
    </citation>
    <scope>NUCLEOTIDE SEQUENCE</scope>
    <source>
        <strain evidence="3">DH14</strain>
    </source>
</reference>
<dbReference type="Gene3D" id="1.10.606.20">
    <property type="match status" value="1"/>
</dbReference>
<accession>A0A9X1VDB8</accession>
<keyword evidence="1" id="KW-0732">Signal</keyword>
<dbReference type="AlphaFoldDB" id="A0A9X1VDB8"/>
<dbReference type="PANTHER" id="PTHR34599">
    <property type="entry name" value="PEROXIDASE-RELATED"/>
    <property type="match status" value="1"/>
</dbReference>
<sequence>MFPLLPTRAVCMLSAHCLRLQAGAALLAVTLLATSCSRDAEVAAPASPATSTYSADAATKWADMELRLIKNGTGFSPPVAARALGYAGVALYGAVQPGIAGSQSLAGQLTGLSTLPQPEAGQPYNWAVAANAAEALMAKSLFGNATAAQRASIDSLETALNASYRTAAEFDRSVQYGRAVAQAVFDWSRTDGGHEGYLSNQPAGYVPPTGTGLWVPSSSAASARALQPYWGQNRMFVPADAAMTMPALPYVYSTQASSVYYGQVQELYTTGRNLTAAQRTIALYWADGGQTITPPGHSISITGIVLRDRKATLAQAAETYARVGMAVADAFISCWKCKYQFNWQRPDAAIHAMIDPTWQPLIATPPFPEFVSGHSSQSGAAAQVLEDLFGAQTAFVDNSHQARGAGYEPRSFASFAAFADEAAISRLYGGIHFRSSNEIGLTEGRKVGRNVSALRFK</sequence>
<dbReference type="Proteomes" id="UP001139193">
    <property type="component" value="Unassembled WGS sequence"/>
</dbReference>
<keyword evidence="4" id="KW-1185">Reference proteome</keyword>
<comment type="caution">
    <text evidence="3">The sequence shown here is derived from an EMBL/GenBank/DDBJ whole genome shotgun (WGS) entry which is preliminary data.</text>
</comment>
<proteinExistence type="predicted"/>
<dbReference type="RefSeq" id="WP_241935331.1">
    <property type="nucleotide sequence ID" value="NZ_JALBGC010000002.1"/>
</dbReference>
<name>A0A9X1VDB8_9BACT</name>
<evidence type="ECO:0000313" key="3">
    <source>
        <dbReference type="EMBL" id="MCI1187049.1"/>
    </source>
</evidence>
<dbReference type="EMBL" id="JALBGC010000002">
    <property type="protein sequence ID" value="MCI1187049.1"/>
    <property type="molecule type" value="Genomic_DNA"/>
</dbReference>
<feature type="chain" id="PRO_5040938242" evidence="1">
    <location>
        <begin position="25"/>
        <end position="457"/>
    </location>
</feature>
<dbReference type="CDD" id="cd03398">
    <property type="entry name" value="PAP2_haloperoxidase"/>
    <property type="match status" value="1"/>
</dbReference>
<evidence type="ECO:0000259" key="2">
    <source>
        <dbReference type="Pfam" id="PF01569"/>
    </source>
</evidence>
<evidence type="ECO:0000313" key="4">
    <source>
        <dbReference type="Proteomes" id="UP001139193"/>
    </source>
</evidence>
<feature type="domain" description="Phosphatidic acid phosphatase type 2/haloperoxidase" evidence="2">
    <location>
        <begin position="324"/>
        <end position="441"/>
    </location>
</feature>
<organism evidence="3 4">
    <name type="scientific">Hymenobacter cyanobacteriorum</name>
    <dbReference type="NCBI Taxonomy" id="2926463"/>
    <lineage>
        <taxon>Bacteria</taxon>
        <taxon>Pseudomonadati</taxon>
        <taxon>Bacteroidota</taxon>
        <taxon>Cytophagia</taxon>
        <taxon>Cytophagales</taxon>
        <taxon>Hymenobacteraceae</taxon>
        <taxon>Hymenobacter</taxon>
    </lineage>
</organism>
<dbReference type="InterPro" id="IPR000326">
    <property type="entry name" value="PAP2/HPO"/>
</dbReference>